<comment type="subunit">
    <text evidence="7">The Tat system comprises two distinct complexes: a TatABC complex, containing multiple copies of TatA, TatB and TatC subunits, and a separate TatA complex, containing only TatA subunits. Substrates initially bind to the TatABC complex, which probably triggers association of the separate TatA complex to form the active translocon.</text>
</comment>
<feature type="region of interest" description="Disordered" evidence="8">
    <location>
        <begin position="1"/>
        <end position="21"/>
    </location>
</feature>
<protein>
    <recommendedName>
        <fullName evidence="7">Sec-independent protein translocase protein TatC</fullName>
    </recommendedName>
</protein>
<gene>
    <name evidence="7 9" type="primary">tatC</name>
    <name evidence="9" type="ORF">GCM10025760_32880</name>
</gene>
<feature type="transmembrane region" description="Helical" evidence="7">
    <location>
        <begin position="176"/>
        <end position="200"/>
    </location>
</feature>
<keyword evidence="7" id="KW-1003">Cell membrane</keyword>
<dbReference type="PANTHER" id="PTHR30371:SF0">
    <property type="entry name" value="SEC-INDEPENDENT PROTEIN TRANSLOCASE PROTEIN TATC, CHLOROPLASTIC-RELATED"/>
    <property type="match status" value="1"/>
</dbReference>
<sequence length="275" mass="30351">MVTTEPSRIEEPEQPRRDKRMSLGGHLRELRKRFFIAAAGLVVGMVIAFLISGWVIDLLAQPIVQIAKARGDQDIALNFTTVASGFDLHMRIAFAIGLLISAPVWLWQIWAFIMPGLTRKETRYTIGFLGAAIPLFMAGLYVGWLIMPHMVVLMANFVPNDQGIAQFYDYATYYDFVFKLLLVIGVSFVTPVFLVALNLAGVVSGRDILKGWRVAIIIITVFAAMATPAADVTSMLLLGGILCVLYFAAVGLSMLFDRRRAKRDKAAGLLPPEVS</sequence>
<accession>A0ABP9MNK3</accession>
<evidence type="ECO:0000256" key="8">
    <source>
        <dbReference type="SAM" id="MobiDB-lite"/>
    </source>
</evidence>
<evidence type="ECO:0000256" key="3">
    <source>
        <dbReference type="ARBA" id="ARBA00022927"/>
    </source>
</evidence>
<proteinExistence type="inferred from homology"/>
<keyword evidence="5 7" id="KW-0811">Translocation</keyword>
<dbReference type="HAMAP" id="MF_00902">
    <property type="entry name" value="TatC"/>
    <property type="match status" value="1"/>
</dbReference>
<feature type="transmembrane region" description="Helical" evidence="7">
    <location>
        <begin position="212"/>
        <end position="230"/>
    </location>
</feature>
<comment type="subcellular location">
    <subcellularLocation>
        <location evidence="7">Cell membrane</location>
        <topology evidence="7">Multi-pass membrane protein</topology>
    </subcellularLocation>
    <subcellularLocation>
        <location evidence="1">Membrane</location>
        <topology evidence="1">Multi-pass membrane protein</topology>
    </subcellularLocation>
</comment>
<evidence type="ECO:0000256" key="4">
    <source>
        <dbReference type="ARBA" id="ARBA00022989"/>
    </source>
</evidence>
<name>A0ABP9MNK3_9MICO</name>
<keyword evidence="4 7" id="KW-1133">Transmembrane helix</keyword>
<evidence type="ECO:0000313" key="9">
    <source>
        <dbReference type="EMBL" id="GAA5098053.1"/>
    </source>
</evidence>
<comment type="function">
    <text evidence="7">Part of the twin-arginine translocation (Tat) system that transports large folded proteins containing a characteristic twin-arginine motif in their signal peptide across membranes. Together with TatB, TatC is part of a receptor directly interacting with Tat signal peptides.</text>
</comment>
<evidence type="ECO:0000256" key="5">
    <source>
        <dbReference type="ARBA" id="ARBA00023010"/>
    </source>
</evidence>
<comment type="caution">
    <text evidence="9">The sequence shown here is derived from an EMBL/GenBank/DDBJ whole genome shotgun (WGS) entry which is preliminary data.</text>
</comment>
<comment type="similarity">
    <text evidence="7">Belongs to the TatC family.</text>
</comment>
<feature type="compositionally biased region" description="Basic and acidic residues" evidence="8">
    <location>
        <begin position="7"/>
        <end position="16"/>
    </location>
</feature>
<dbReference type="Proteomes" id="UP001501407">
    <property type="component" value="Unassembled WGS sequence"/>
</dbReference>
<dbReference type="PANTHER" id="PTHR30371">
    <property type="entry name" value="SEC-INDEPENDENT PROTEIN TRANSLOCASE PROTEIN TATC"/>
    <property type="match status" value="1"/>
</dbReference>
<feature type="transmembrane region" description="Helical" evidence="7">
    <location>
        <begin position="92"/>
        <end position="113"/>
    </location>
</feature>
<organism evidence="9 10">
    <name type="scientific">Microbacterium yannicii</name>
    <dbReference type="NCBI Taxonomy" id="671622"/>
    <lineage>
        <taxon>Bacteria</taxon>
        <taxon>Bacillati</taxon>
        <taxon>Actinomycetota</taxon>
        <taxon>Actinomycetes</taxon>
        <taxon>Micrococcales</taxon>
        <taxon>Microbacteriaceae</taxon>
        <taxon>Microbacterium</taxon>
    </lineage>
</organism>
<reference evidence="10" key="1">
    <citation type="journal article" date="2019" name="Int. J. Syst. Evol. Microbiol.">
        <title>The Global Catalogue of Microorganisms (GCM) 10K type strain sequencing project: providing services to taxonomists for standard genome sequencing and annotation.</title>
        <authorList>
            <consortium name="The Broad Institute Genomics Platform"/>
            <consortium name="The Broad Institute Genome Sequencing Center for Infectious Disease"/>
            <person name="Wu L."/>
            <person name="Ma J."/>
        </authorList>
    </citation>
    <scope>NUCLEOTIDE SEQUENCE [LARGE SCALE GENOMIC DNA]</scope>
    <source>
        <strain evidence="10">JCM 18959</strain>
    </source>
</reference>
<keyword evidence="10" id="KW-1185">Reference proteome</keyword>
<keyword evidence="6 7" id="KW-0472">Membrane</keyword>
<keyword evidence="3 7" id="KW-0653">Protein transport</keyword>
<evidence type="ECO:0000313" key="10">
    <source>
        <dbReference type="Proteomes" id="UP001501407"/>
    </source>
</evidence>
<evidence type="ECO:0000256" key="7">
    <source>
        <dbReference type="HAMAP-Rule" id="MF_00902"/>
    </source>
</evidence>
<dbReference type="InterPro" id="IPR002033">
    <property type="entry name" value="TatC"/>
</dbReference>
<dbReference type="NCBIfam" id="TIGR00945">
    <property type="entry name" value="tatC"/>
    <property type="match status" value="1"/>
</dbReference>
<feature type="transmembrane region" description="Helical" evidence="7">
    <location>
        <begin position="34"/>
        <end position="56"/>
    </location>
</feature>
<dbReference type="PRINTS" id="PR01840">
    <property type="entry name" value="TATCFAMILY"/>
</dbReference>
<keyword evidence="2 7" id="KW-0812">Transmembrane</keyword>
<dbReference type="Pfam" id="PF00902">
    <property type="entry name" value="TatC"/>
    <property type="match status" value="1"/>
</dbReference>
<evidence type="ECO:0000256" key="1">
    <source>
        <dbReference type="ARBA" id="ARBA00004141"/>
    </source>
</evidence>
<evidence type="ECO:0000256" key="6">
    <source>
        <dbReference type="ARBA" id="ARBA00023136"/>
    </source>
</evidence>
<feature type="transmembrane region" description="Helical" evidence="7">
    <location>
        <begin position="236"/>
        <end position="256"/>
    </location>
</feature>
<keyword evidence="7" id="KW-0813">Transport</keyword>
<evidence type="ECO:0000256" key="2">
    <source>
        <dbReference type="ARBA" id="ARBA00022692"/>
    </source>
</evidence>
<dbReference type="EMBL" id="BAABKZ010000005">
    <property type="protein sequence ID" value="GAA5098053.1"/>
    <property type="molecule type" value="Genomic_DNA"/>
</dbReference>
<feature type="transmembrane region" description="Helical" evidence="7">
    <location>
        <begin position="125"/>
        <end position="147"/>
    </location>
</feature>